<keyword evidence="2" id="KW-1185">Reference proteome</keyword>
<evidence type="ECO:0000313" key="2">
    <source>
        <dbReference type="Proteomes" id="UP001165960"/>
    </source>
</evidence>
<sequence length="416" mass="46714">MWMTASYLHAIDFDGKYTCFAVETSSLPMKIVSMEGKPSLDILRDTLNHKLLSPVLRISEPQYEEDDQDEEDTSKATPSSRFVRVFGAAMSPNGMQVAILFSQYINRLEYCITSTDFAYILFFDISGFSESITTTSPLDRRMQTLDIPPTVTMCSFMWDYLLAAAYCLPSTTPTPDLQLIIDTVLKYDMHAWEDAPGSPTTEAFAKLILFLYHSLKKSGMAQSPQFLLLRSRAASLTAYNMVCHLLRLQDCLVTFKPPSQIQSHPFITNSLGHIHTIATNIEKTLSPINPIDAWVLRRLETFKAHDLGAADETCPICSKLLSFGSFLRTTCQHGDDPLELPTTWERCQITFNPILSFYSLKCHICDTLVASPSPDQVETPASYFLQHYCTRYSPTLASSIISPFGLKCPHCAAQLK</sequence>
<proteinExistence type="predicted"/>
<dbReference type="EMBL" id="QTSX02006633">
    <property type="protein sequence ID" value="KAJ9052613.1"/>
    <property type="molecule type" value="Genomic_DNA"/>
</dbReference>
<comment type="caution">
    <text evidence="1">The sequence shown here is derived from an EMBL/GenBank/DDBJ whole genome shotgun (WGS) entry which is preliminary data.</text>
</comment>
<accession>A0ACC2RRG8</accession>
<name>A0ACC2RRG8_9FUNG</name>
<reference evidence="1" key="1">
    <citation type="submission" date="2022-04" db="EMBL/GenBank/DDBJ databases">
        <title>Genome of the entomopathogenic fungus Entomophthora muscae.</title>
        <authorList>
            <person name="Elya C."/>
            <person name="Lovett B.R."/>
            <person name="Lee E."/>
            <person name="Macias A.M."/>
            <person name="Hajek A.E."/>
            <person name="De Bivort B.L."/>
            <person name="Kasson M.T."/>
            <person name="De Fine Licht H.H."/>
            <person name="Stajich J.E."/>
        </authorList>
    </citation>
    <scope>NUCLEOTIDE SEQUENCE</scope>
    <source>
        <strain evidence="1">Berkeley</strain>
    </source>
</reference>
<organism evidence="1 2">
    <name type="scientific">Entomophthora muscae</name>
    <dbReference type="NCBI Taxonomy" id="34485"/>
    <lineage>
        <taxon>Eukaryota</taxon>
        <taxon>Fungi</taxon>
        <taxon>Fungi incertae sedis</taxon>
        <taxon>Zoopagomycota</taxon>
        <taxon>Entomophthoromycotina</taxon>
        <taxon>Entomophthoromycetes</taxon>
        <taxon>Entomophthorales</taxon>
        <taxon>Entomophthoraceae</taxon>
        <taxon>Entomophthora</taxon>
    </lineage>
</organism>
<evidence type="ECO:0000313" key="1">
    <source>
        <dbReference type="EMBL" id="KAJ9052613.1"/>
    </source>
</evidence>
<protein>
    <submittedName>
        <fullName evidence="1">Uncharacterized protein</fullName>
    </submittedName>
</protein>
<dbReference type="Proteomes" id="UP001165960">
    <property type="component" value="Unassembled WGS sequence"/>
</dbReference>
<gene>
    <name evidence="1" type="ORF">DSO57_1032452</name>
</gene>